<dbReference type="GO" id="GO:0005254">
    <property type="term" value="F:chloride channel activity"/>
    <property type="evidence" value="ECO:0007669"/>
    <property type="project" value="UniProtKB-KW"/>
</dbReference>
<dbReference type="InterPro" id="IPR036734">
    <property type="entry name" value="Neur_chan_lig-bd_sf"/>
</dbReference>
<evidence type="ECO:0000259" key="20">
    <source>
        <dbReference type="Pfam" id="PF02931"/>
    </source>
</evidence>
<keyword evidence="1" id="KW-0813">Transport</keyword>
<evidence type="ECO:0000313" key="22">
    <source>
        <dbReference type="Proteomes" id="UP000095280"/>
    </source>
</evidence>
<dbReference type="Pfam" id="PF02931">
    <property type="entry name" value="Neur_chan_LBD"/>
    <property type="match status" value="1"/>
</dbReference>
<evidence type="ECO:0000259" key="21">
    <source>
        <dbReference type="Pfam" id="PF02932"/>
    </source>
</evidence>
<dbReference type="PRINTS" id="PR00253">
    <property type="entry name" value="GABAARECEPTR"/>
</dbReference>
<dbReference type="InterPro" id="IPR001390">
    <property type="entry name" value="GABAAa_rcpt"/>
</dbReference>
<feature type="transmembrane region" description="Helical" evidence="19">
    <location>
        <begin position="480"/>
        <end position="497"/>
    </location>
</feature>
<dbReference type="WBParaSite" id="maker-unitig_32994-snap-gene-0.3-mRNA-1">
    <property type="protein sequence ID" value="maker-unitig_32994-snap-gene-0.3-mRNA-1"/>
    <property type="gene ID" value="maker-unitig_32994-snap-gene-0.3"/>
</dbReference>
<dbReference type="InterPro" id="IPR006028">
    <property type="entry name" value="GABAA/Glycine_rcpt"/>
</dbReference>
<evidence type="ECO:0000256" key="19">
    <source>
        <dbReference type="SAM" id="Phobius"/>
    </source>
</evidence>
<dbReference type="InterPro" id="IPR006201">
    <property type="entry name" value="Neur_channel"/>
</dbReference>
<dbReference type="PRINTS" id="PR01079">
    <property type="entry name" value="GABAARALPHA"/>
</dbReference>
<feature type="transmembrane region" description="Helical" evidence="19">
    <location>
        <begin position="306"/>
        <end position="328"/>
    </location>
</feature>
<evidence type="ECO:0000256" key="15">
    <source>
        <dbReference type="ARBA" id="ARBA00023286"/>
    </source>
</evidence>
<keyword evidence="22" id="KW-1185">Reference proteome</keyword>
<evidence type="ECO:0000256" key="14">
    <source>
        <dbReference type="ARBA" id="ARBA00023257"/>
    </source>
</evidence>
<keyword evidence="2" id="KW-1003">Cell membrane</keyword>
<keyword evidence="13" id="KW-0868">Chloride</keyword>
<dbReference type="Gene3D" id="2.70.170.10">
    <property type="entry name" value="Neurotransmitter-gated ion-channel ligand-binding domain"/>
    <property type="match status" value="1"/>
</dbReference>
<evidence type="ECO:0000256" key="3">
    <source>
        <dbReference type="ARBA" id="ARBA00022692"/>
    </source>
</evidence>
<dbReference type="SUPFAM" id="SSF63712">
    <property type="entry name" value="Nicotinic receptor ligand binding domain-like"/>
    <property type="match status" value="1"/>
</dbReference>
<dbReference type="Pfam" id="PF02932">
    <property type="entry name" value="Neur_chan_memb"/>
    <property type="match status" value="1"/>
</dbReference>
<evidence type="ECO:0000256" key="2">
    <source>
        <dbReference type="ARBA" id="ARBA00022475"/>
    </source>
</evidence>
<dbReference type="InterPro" id="IPR036719">
    <property type="entry name" value="Neuro-gated_channel_TM_sf"/>
</dbReference>
<feature type="domain" description="Neurotransmitter-gated ion-channel transmembrane" evidence="21">
    <location>
        <begin position="248"/>
        <end position="330"/>
    </location>
</feature>
<evidence type="ECO:0000256" key="18">
    <source>
        <dbReference type="SAM" id="MobiDB-lite"/>
    </source>
</evidence>
<keyword evidence="7" id="KW-0406">Ion transport</keyword>
<keyword evidence="9" id="KW-1015">Disulfide bond</keyword>
<dbReference type="GO" id="GO:0004890">
    <property type="term" value="F:GABA-A receptor activity"/>
    <property type="evidence" value="ECO:0007669"/>
    <property type="project" value="InterPro"/>
</dbReference>
<evidence type="ECO:0000256" key="12">
    <source>
        <dbReference type="ARBA" id="ARBA00023180"/>
    </source>
</evidence>
<dbReference type="InterPro" id="IPR006202">
    <property type="entry name" value="Neur_chan_lig-bd"/>
</dbReference>
<evidence type="ECO:0000256" key="7">
    <source>
        <dbReference type="ARBA" id="ARBA00023065"/>
    </source>
</evidence>
<evidence type="ECO:0000256" key="11">
    <source>
        <dbReference type="ARBA" id="ARBA00023173"/>
    </source>
</evidence>
<comment type="subcellular location">
    <subcellularLocation>
        <location evidence="17">Postsynaptic cell membrane</location>
        <topology evidence="17">Multi-pass membrane protein</topology>
    </subcellularLocation>
</comment>
<dbReference type="GO" id="GO:0045211">
    <property type="term" value="C:postsynaptic membrane"/>
    <property type="evidence" value="ECO:0007669"/>
    <property type="project" value="UniProtKB-SubCell"/>
</dbReference>
<dbReference type="InterPro" id="IPR038050">
    <property type="entry name" value="Neuro_actylchol_rec"/>
</dbReference>
<dbReference type="PANTHER" id="PTHR18945">
    <property type="entry name" value="NEUROTRANSMITTER GATED ION CHANNEL"/>
    <property type="match status" value="1"/>
</dbReference>
<feature type="transmembrane region" description="Helical" evidence="19">
    <location>
        <begin position="244"/>
        <end position="265"/>
    </location>
</feature>
<keyword evidence="6" id="KW-0770">Synapse</keyword>
<evidence type="ECO:0000256" key="17">
    <source>
        <dbReference type="ARBA" id="ARBA00034104"/>
    </source>
</evidence>
<keyword evidence="11" id="KW-0869">Chloride channel</keyword>
<keyword evidence="10" id="KW-0675">Receptor</keyword>
<protein>
    <submittedName>
        <fullName evidence="23">Gamma-aminobutyric acid receptor subunit alpha-6</fullName>
    </submittedName>
</protein>
<keyword evidence="4" id="KW-0732">Signal</keyword>
<evidence type="ECO:0000256" key="4">
    <source>
        <dbReference type="ARBA" id="ARBA00022729"/>
    </source>
</evidence>
<keyword evidence="8 19" id="KW-0472">Membrane</keyword>
<evidence type="ECO:0000256" key="9">
    <source>
        <dbReference type="ARBA" id="ARBA00023157"/>
    </source>
</evidence>
<evidence type="ECO:0000256" key="6">
    <source>
        <dbReference type="ARBA" id="ARBA00023018"/>
    </source>
</evidence>
<keyword evidence="15" id="KW-1071">Ligand-gated ion channel</keyword>
<evidence type="ECO:0000256" key="10">
    <source>
        <dbReference type="ARBA" id="ARBA00023170"/>
    </source>
</evidence>
<evidence type="ECO:0000256" key="8">
    <source>
        <dbReference type="ARBA" id="ARBA00023136"/>
    </source>
</evidence>
<dbReference type="GO" id="GO:0005230">
    <property type="term" value="F:extracellular ligand-gated monoatomic ion channel activity"/>
    <property type="evidence" value="ECO:0007669"/>
    <property type="project" value="InterPro"/>
</dbReference>
<keyword evidence="16" id="KW-0407">Ion channel</keyword>
<keyword evidence="5 19" id="KW-1133">Transmembrane helix</keyword>
<keyword evidence="14" id="KW-0628">Postsynaptic cell membrane</keyword>
<name>A0A1I8FHA0_9PLAT</name>
<proteinExistence type="predicted"/>
<evidence type="ECO:0000313" key="23">
    <source>
        <dbReference type="WBParaSite" id="maker-unitig_32994-snap-gene-0.3-mRNA-1"/>
    </source>
</evidence>
<dbReference type="GO" id="GO:0034707">
    <property type="term" value="C:chloride channel complex"/>
    <property type="evidence" value="ECO:0007669"/>
    <property type="project" value="UniProtKB-KW"/>
</dbReference>
<reference evidence="23" key="1">
    <citation type="submission" date="2016-11" db="UniProtKB">
        <authorList>
            <consortium name="WormBaseParasite"/>
        </authorList>
    </citation>
    <scope>IDENTIFICATION</scope>
</reference>
<evidence type="ECO:0000256" key="13">
    <source>
        <dbReference type="ARBA" id="ARBA00023214"/>
    </source>
</evidence>
<sequence length="522" mass="58435">PAIIRPKLQSLALEVCPSHAFFLNGFALLLLLLALQPAHCIMYSEGVNHTEMTKNVTETLNRLLDDYDRNLRPDFGRGPIKIRINMNIRSMGPISESGLTPRLTFPAHDNFTHLQLNEKMLREIWKPDTYIVNGMGSYLHNITSPNVLFRIKNTGEILYSMRLTIKATCPMDLLKPARWRSAAMAYTDDDVIFEWSLGDQSISAQQGLAAVSVRPKSRPSHRPRGGRFSVLLCDFELHRHMGYFLIQLYFPCSLLVVLSWVGFWINREATSDRIELSTTTVLTMTFLGMDNRQDLPRVNYGTALDWYVGMCFALILATIIEFASVHYFTKVSSGECHLTLVEITGRGGDDSGDDDGEATSTATARADGGGGGGRFRYGQARPASSRRQPQSPRSVALEAADVFGGLDSQHQEQQAPADAGNGSKCGKPDGECSSKFRDSCAYAFLNCLRGSSRYKQMKLASRSPRRINQSVSRIDEVSKVLFPTLFCLFNIVYWTLYLKILAVESCWASVQQPAFFMLRLFN</sequence>
<feature type="transmembrane region" description="Helical" evidence="19">
    <location>
        <begin position="20"/>
        <end position="44"/>
    </location>
</feature>
<feature type="compositionally biased region" description="Low complexity" evidence="18">
    <location>
        <begin position="376"/>
        <end position="393"/>
    </location>
</feature>
<evidence type="ECO:0000256" key="5">
    <source>
        <dbReference type="ARBA" id="ARBA00022989"/>
    </source>
</evidence>
<dbReference type="AlphaFoldDB" id="A0A1I8FHA0"/>
<keyword evidence="12" id="KW-0325">Glycoprotein</keyword>
<organism evidence="22 23">
    <name type="scientific">Macrostomum lignano</name>
    <dbReference type="NCBI Taxonomy" id="282301"/>
    <lineage>
        <taxon>Eukaryota</taxon>
        <taxon>Metazoa</taxon>
        <taxon>Spiralia</taxon>
        <taxon>Lophotrochozoa</taxon>
        <taxon>Platyhelminthes</taxon>
        <taxon>Rhabditophora</taxon>
        <taxon>Macrostomorpha</taxon>
        <taxon>Macrostomida</taxon>
        <taxon>Macrostomidae</taxon>
        <taxon>Macrostomum</taxon>
    </lineage>
</organism>
<dbReference type="CDD" id="cd19049">
    <property type="entry name" value="LGIC_TM_anion"/>
    <property type="match status" value="1"/>
</dbReference>
<dbReference type="InterPro" id="IPR006029">
    <property type="entry name" value="Neurotrans-gated_channel_TM"/>
</dbReference>
<feature type="region of interest" description="Disordered" evidence="18">
    <location>
        <begin position="347"/>
        <end position="393"/>
    </location>
</feature>
<accession>A0A1I8FHA0</accession>
<dbReference type="SUPFAM" id="SSF90112">
    <property type="entry name" value="Neurotransmitter-gated ion-channel transmembrane pore"/>
    <property type="match status" value="1"/>
</dbReference>
<dbReference type="Proteomes" id="UP000095280">
    <property type="component" value="Unplaced"/>
</dbReference>
<dbReference type="Gene3D" id="1.20.58.390">
    <property type="entry name" value="Neurotransmitter-gated ion-channel transmembrane domain"/>
    <property type="match status" value="2"/>
</dbReference>
<feature type="domain" description="Neurotransmitter-gated ion-channel ligand-binding" evidence="20">
    <location>
        <begin position="58"/>
        <end position="173"/>
    </location>
</feature>
<evidence type="ECO:0000256" key="1">
    <source>
        <dbReference type="ARBA" id="ARBA00022448"/>
    </source>
</evidence>
<evidence type="ECO:0000256" key="16">
    <source>
        <dbReference type="ARBA" id="ARBA00023303"/>
    </source>
</evidence>
<keyword evidence="3 19" id="KW-0812">Transmembrane</keyword>